<dbReference type="Pfam" id="PF02527">
    <property type="entry name" value="GidB"/>
    <property type="match status" value="1"/>
</dbReference>
<reference evidence="8 9" key="1">
    <citation type="journal article" date="2019" name="Emerg. Microbes Infect.">
        <title>Comprehensive subspecies identification of 175 nontuberculous mycobacteria species based on 7547 genomic profiles.</title>
        <authorList>
            <person name="Matsumoto Y."/>
            <person name="Kinjo T."/>
            <person name="Motooka D."/>
            <person name="Nabeya D."/>
            <person name="Jung N."/>
            <person name="Uechi K."/>
            <person name="Horii T."/>
            <person name="Iida T."/>
            <person name="Fujita J."/>
            <person name="Nakamura S."/>
        </authorList>
    </citation>
    <scope>NUCLEOTIDE SEQUENCE [LARGE SCALE GENOMIC DNA]</scope>
    <source>
        <strain evidence="8 9">JCM 15657</strain>
    </source>
</reference>
<protein>
    <recommendedName>
        <fullName evidence="6">Ribosomal RNA small subunit methyltransferase G</fullName>
        <ecNumber evidence="6">2.1.1.-</ecNumber>
    </recommendedName>
    <alternativeName>
        <fullName evidence="6">16S rRNA 7-methylguanosine methyltransferase</fullName>
        <shortName evidence="6">16S rRNA m7G methyltransferase</shortName>
    </alternativeName>
</protein>
<dbReference type="AlphaFoldDB" id="A0A7I7NQN2"/>
<feature type="binding site" evidence="6">
    <location>
        <begin position="149"/>
        <end position="150"/>
    </location>
    <ligand>
        <name>S-adenosyl-L-methionine</name>
        <dbReference type="ChEBI" id="CHEBI:59789"/>
    </ligand>
</feature>
<keyword evidence="4 6" id="KW-0808">Transferase</keyword>
<proteinExistence type="inferred from homology"/>
<dbReference type="NCBIfam" id="TIGR00138">
    <property type="entry name" value="rsmG_gidB"/>
    <property type="match status" value="1"/>
</dbReference>
<dbReference type="EC" id="2.1.1.-" evidence="6"/>
<dbReference type="Proteomes" id="UP000466396">
    <property type="component" value="Chromosome"/>
</dbReference>
<name>A0A7I7NQN2_9MYCO</name>
<dbReference type="GO" id="GO:0005829">
    <property type="term" value="C:cytosol"/>
    <property type="evidence" value="ECO:0007669"/>
    <property type="project" value="TreeGrafter"/>
</dbReference>
<evidence type="ECO:0000256" key="6">
    <source>
        <dbReference type="HAMAP-Rule" id="MF_00074"/>
    </source>
</evidence>
<evidence type="ECO:0000256" key="3">
    <source>
        <dbReference type="ARBA" id="ARBA00022603"/>
    </source>
</evidence>
<dbReference type="PANTHER" id="PTHR31760">
    <property type="entry name" value="S-ADENOSYL-L-METHIONINE-DEPENDENT METHYLTRANSFERASES SUPERFAMILY PROTEIN"/>
    <property type="match status" value="1"/>
</dbReference>
<evidence type="ECO:0000256" key="5">
    <source>
        <dbReference type="ARBA" id="ARBA00022691"/>
    </source>
</evidence>
<comment type="caution">
    <text evidence="6">Lacks conserved residue(s) required for the propagation of feature annotation.</text>
</comment>
<evidence type="ECO:0000256" key="4">
    <source>
        <dbReference type="ARBA" id="ARBA00022679"/>
    </source>
</evidence>
<comment type="similarity">
    <text evidence="6">Belongs to the methyltransferase superfamily. RNA methyltransferase RsmG family.</text>
</comment>
<evidence type="ECO:0000256" key="1">
    <source>
        <dbReference type="ARBA" id="ARBA00022490"/>
    </source>
</evidence>
<dbReference type="SUPFAM" id="SSF53335">
    <property type="entry name" value="S-adenosyl-L-methionine-dependent methyltransferases"/>
    <property type="match status" value="1"/>
</dbReference>
<evidence type="ECO:0000256" key="7">
    <source>
        <dbReference type="SAM" id="MobiDB-lite"/>
    </source>
</evidence>
<sequence length="262" mass="28147">MGARKTEGMFHVKHVGPRERAAPASAAAFEGDDVPAAAFEVFGPRLDLARRYAQALAGAGVDRGVLGPREAGRLWERHLLNSATIAELLESGDRVIDIGSGAGLPGIPVAIARADLRVILLEPLLRRVEFLREVVADLGLAADVVRGRAEEPWVQEQVGGCDAAVSRAVAALDKLTKWSMPLLRPNGRMLAIKGERASEEVHEHRRVMAASGAVDVRVITCGANYLRPPTTVVLARRGAEARHKPARKPDGQRIPKENRGTA</sequence>
<evidence type="ECO:0000256" key="2">
    <source>
        <dbReference type="ARBA" id="ARBA00022552"/>
    </source>
</evidence>
<feature type="region of interest" description="Disordered" evidence="7">
    <location>
        <begin position="236"/>
        <end position="262"/>
    </location>
</feature>
<dbReference type="GO" id="GO:0070043">
    <property type="term" value="F:rRNA (guanine-N7-)-methyltransferase activity"/>
    <property type="evidence" value="ECO:0007669"/>
    <property type="project" value="UniProtKB-UniRule"/>
</dbReference>
<dbReference type="InterPro" id="IPR003682">
    <property type="entry name" value="rRNA_ssu_MeTfrase_G"/>
</dbReference>
<dbReference type="HAMAP" id="MF_00074">
    <property type="entry name" value="16SrRNA_methyltr_G"/>
    <property type="match status" value="1"/>
</dbReference>
<organism evidence="8 9">
    <name type="scientific">Mycobacterium lacus</name>
    <dbReference type="NCBI Taxonomy" id="169765"/>
    <lineage>
        <taxon>Bacteria</taxon>
        <taxon>Bacillati</taxon>
        <taxon>Actinomycetota</taxon>
        <taxon>Actinomycetes</taxon>
        <taxon>Mycobacteriales</taxon>
        <taxon>Mycobacteriaceae</taxon>
        <taxon>Mycobacterium</taxon>
    </lineage>
</organism>
<comment type="subcellular location">
    <subcellularLocation>
        <location evidence="6">Cytoplasm</location>
    </subcellularLocation>
</comment>
<dbReference type="CDD" id="cd02440">
    <property type="entry name" value="AdoMet_MTases"/>
    <property type="match status" value="1"/>
</dbReference>
<evidence type="ECO:0000313" key="9">
    <source>
        <dbReference type="Proteomes" id="UP000466396"/>
    </source>
</evidence>
<comment type="function">
    <text evidence="6">Specifically methylates the N7 position of a guanine in 16S rRNA.</text>
</comment>
<accession>A0A7I7NQN2</accession>
<evidence type="ECO:0000313" key="8">
    <source>
        <dbReference type="EMBL" id="BBX98985.1"/>
    </source>
</evidence>
<keyword evidence="5 6" id="KW-0949">S-adenosyl-L-methionine</keyword>
<keyword evidence="1 6" id="KW-0963">Cytoplasm</keyword>
<feature type="binding site" evidence="6">
    <location>
        <position position="99"/>
    </location>
    <ligand>
        <name>S-adenosyl-L-methionine</name>
        <dbReference type="ChEBI" id="CHEBI:59789"/>
    </ligand>
</feature>
<dbReference type="KEGG" id="mlj:MLAC_42790"/>
<dbReference type="PANTHER" id="PTHR31760:SF0">
    <property type="entry name" value="S-ADENOSYL-L-METHIONINE-DEPENDENT METHYLTRANSFERASES SUPERFAMILY PROTEIN"/>
    <property type="match status" value="1"/>
</dbReference>
<feature type="compositionally biased region" description="Basic and acidic residues" evidence="7">
    <location>
        <begin position="237"/>
        <end position="262"/>
    </location>
</feature>
<dbReference type="EMBL" id="AP022581">
    <property type="protein sequence ID" value="BBX98985.1"/>
    <property type="molecule type" value="Genomic_DNA"/>
</dbReference>
<dbReference type="Gene3D" id="3.40.50.150">
    <property type="entry name" value="Vaccinia Virus protein VP39"/>
    <property type="match status" value="1"/>
</dbReference>
<keyword evidence="3 6" id="KW-0489">Methyltransferase</keyword>
<feature type="binding site" evidence="6">
    <location>
        <position position="167"/>
    </location>
    <ligand>
        <name>S-adenosyl-L-methionine</name>
        <dbReference type="ChEBI" id="CHEBI:59789"/>
    </ligand>
</feature>
<keyword evidence="2 6" id="KW-0698">rRNA processing</keyword>
<keyword evidence="9" id="KW-1185">Reference proteome</keyword>
<gene>
    <name evidence="6 8" type="primary">rsmG</name>
    <name evidence="8" type="ORF">MLAC_42790</name>
</gene>
<feature type="binding site" evidence="6">
    <location>
        <position position="104"/>
    </location>
    <ligand>
        <name>S-adenosyl-L-methionine</name>
        <dbReference type="ChEBI" id="CHEBI:59789"/>
    </ligand>
</feature>
<dbReference type="InterPro" id="IPR029063">
    <property type="entry name" value="SAM-dependent_MTases_sf"/>
</dbReference>